<dbReference type="EMBL" id="FRDF01000008">
    <property type="protein sequence ID" value="SHN57474.1"/>
    <property type="molecule type" value="Genomic_DNA"/>
</dbReference>
<dbReference type="NCBIfam" id="TIGR04063">
    <property type="entry name" value="stp3"/>
    <property type="match status" value="1"/>
</dbReference>
<dbReference type="Pfam" id="PF13579">
    <property type="entry name" value="Glyco_trans_4_4"/>
    <property type="match status" value="1"/>
</dbReference>
<dbReference type="GO" id="GO:0016757">
    <property type="term" value="F:glycosyltransferase activity"/>
    <property type="evidence" value="ECO:0007669"/>
    <property type="project" value="UniProtKB-ARBA"/>
</dbReference>
<name>A0A1M7SG89_9SPHN</name>
<gene>
    <name evidence="2" type="ORF">SAMN02745193_01645</name>
</gene>
<dbReference type="Gene3D" id="3.40.50.2000">
    <property type="entry name" value="Glycogen Phosphorylase B"/>
    <property type="match status" value="2"/>
</dbReference>
<keyword evidence="2" id="KW-0808">Transferase</keyword>
<dbReference type="InterPro" id="IPR028098">
    <property type="entry name" value="Glyco_trans_4-like_N"/>
</dbReference>
<dbReference type="SUPFAM" id="SSF53756">
    <property type="entry name" value="UDP-Glycosyltransferase/glycogen phosphorylase"/>
    <property type="match status" value="1"/>
</dbReference>
<dbReference type="InterPro" id="IPR024004">
    <property type="entry name" value="PEP-CTERM/XrtA_GlycosylTrfase"/>
</dbReference>
<proteinExistence type="predicted"/>
<dbReference type="RefSeq" id="WP_072674168.1">
    <property type="nucleotide sequence ID" value="NZ_FRDF01000008.1"/>
</dbReference>
<dbReference type="PANTHER" id="PTHR45947">
    <property type="entry name" value="SULFOQUINOVOSYL TRANSFERASE SQD2"/>
    <property type="match status" value="1"/>
</dbReference>
<evidence type="ECO:0000313" key="3">
    <source>
        <dbReference type="Proteomes" id="UP000184391"/>
    </source>
</evidence>
<dbReference type="Pfam" id="PF13692">
    <property type="entry name" value="Glyco_trans_1_4"/>
    <property type="match status" value="1"/>
</dbReference>
<accession>A0A1M7SG89</accession>
<dbReference type="PANTHER" id="PTHR45947:SF3">
    <property type="entry name" value="SULFOQUINOVOSYL TRANSFERASE SQD2"/>
    <property type="match status" value="1"/>
</dbReference>
<dbReference type="STRING" id="198312.SAMN02745193_01645"/>
<dbReference type="Proteomes" id="UP000184391">
    <property type="component" value="Unassembled WGS sequence"/>
</dbReference>
<protein>
    <submittedName>
        <fullName evidence="2">PEP-CTERM/exosortase A-associated glycosyltransferase, Daro_2409 family</fullName>
    </submittedName>
</protein>
<keyword evidence="3" id="KW-1185">Reference proteome</keyword>
<reference evidence="3" key="1">
    <citation type="submission" date="2016-12" db="EMBL/GenBank/DDBJ databases">
        <authorList>
            <person name="Varghese N."/>
            <person name="Submissions S."/>
        </authorList>
    </citation>
    <scope>NUCLEOTIDE SEQUENCE [LARGE SCALE GENOMIC DNA]</scope>
    <source>
        <strain evidence="3">DSM 11032</strain>
    </source>
</reference>
<sequence>MTRVLHVLDHSLPLHSGYTFRTRAILKAQAGLGLEVRGITGQRHNLEAADGGSPEEADGLIFHRTPGLPEGPPPFRELGEISALDSAIHALAQEWRPDIIHAHSPALCGAAAQRAARALGVPFVYEIRAFWEDAAVGNLTGTEGSLKYRLTRALETRVARAADALFTICHGLKNDLIARSIAPDRIGIMPNGVDLDLFGEPGLRDDALAAELGLAPDGPVIGYIGSFYAYEGVDDLIAAMPILRQSHPDARLLLVGAGPMADAWRAAAAALPEPDAVIFTGRVPHTEVERYYSLVDVLAYPRKGQRLTDLVTPLKPLEAMAQRRLVAASSVGGHRELITDGETGTLFAPDDPAACAAALARMLDARGAWEAIKDRAVAHVRTRHDWAANARHYLSVYHLLLAGDRPNPAADRAGSGFERKAG</sequence>
<evidence type="ECO:0000313" key="2">
    <source>
        <dbReference type="EMBL" id="SHN57474.1"/>
    </source>
</evidence>
<dbReference type="OrthoDB" id="9790710at2"/>
<evidence type="ECO:0000259" key="1">
    <source>
        <dbReference type="Pfam" id="PF13579"/>
    </source>
</evidence>
<dbReference type="InterPro" id="IPR050194">
    <property type="entry name" value="Glycosyltransferase_grp1"/>
</dbReference>
<dbReference type="CDD" id="cd03794">
    <property type="entry name" value="GT4_WbuB-like"/>
    <property type="match status" value="1"/>
</dbReference>
<organism evidence="2 3">
    <name type="scientific">Erythrobacter sanguineus</name>
    <dbReference type="NCBI Taxonomy" id="198312"/>
    <lineage>
        <taxon>Bacteria</taxon>
        <taxon>Pseudomonadati</taxon>
        <taxon>Pseudomonadota</taxon>
        <taxon>Alphaproteobacteria</taxon>
        <taxon>Sphingomonadales</taxon>
        <taxon>Erythrobacteraceae</taxon>
        <taxon>Erythrobacter/Porphyrobacter group</taxon>
        <taxon>Erythrobacter</taxon>
    </lineage>
</organism>
<feature type="domain" description="Glycosyltransferase subfamily 4-like N-terminal" evidence="1">
    <location>
        <begin position="17"/>
        <end position="192"/>
    </location>
</feature>
<dbReference type="AlphaFoldDB" id="A0A1M7SG89"/>